<evidence type="ECO:0000313" key="2">
    <source>
        <dbReference type="EMBL" id="MBY82554.1"/>
    </source>
</evidence>
<reference evidence="2" key="1">
    <citation type="submission" date="2018-04" db="EMBL/GenBank/DDBJ databases">
        <title>Transcriptome assembly of Sipha flava.</title>
        <authorList>
            <person name="Scully E.D."/>
            <person name="Geib S.M."/>
            <person name="Palmer N.A."/>
            <person name="Koch K."/>
            <person name="Bradshaw J."/>
            <person name="Heng-Moss T."/>
            <person name="Sarath G."/>
        </authorList>
    </citation>
    <scope>NUCLEOTIDE SEQUENCE</scope>
</reference>
<feature type="compositionally biased region" description="Basic and acidic residues" evidence="1">
    <location>
        <begin position="79"/>
        <end position="91"/>
    </location>
</feature>
<sequence>MAVLSICPVPGATSPGTYRLRLSGGVRRGRSRSRQRSRYKTDGAVGIPRQSVQLVGGIPFPRFCGTGFATETIDERLDGNRGHRAGADGRRIGGGRHGRRGHVHQELRAVQEDVGRLLRGTVVRGRMRKVQGQDDPGLREHRLGVTVPEQAGIVFEIARHRKRTDEQSIIP</sequence>
<dbReference type="EMBL" id="GGMS01013351">
    <property type="protein sequence ID" value="MBY82554.1"/>
    <property type="molecule type" value="Transcribed_RNA"/>
</dbReference>
<gene>
    <name evidence="2" type="ORF">g.78625</name>
</gene>
<proteinExistence type="predicted"/>
<accession>A0A2S2QXZ4</accession>
<evidence type="ECO:0000256" key="1">
    <source>
        <dbReference type="SAM" id="MobiDB-lite"/>
    </source>
</evidence>
<protein>
    <submittedName>
        <fullName evidence="2">Uncharacterized protein</fullName>
    </submittedName>
</protein>
<name>A0A2S2QXZ4_9HEMI</name>
<organism evidence="2">
    <name type="scientific">Sipha flava</name>
    <name type="common">yellow sugarcane aphid</name>
    <dbReference type="NCBI Taxonomy" id="143950"/>
    <lineage>
        <taxon>Eukaryota</taxon>
        <taxon>Metazoa</taxon>
        <taxon>Ecdysozoa</taxon>
        <taxon>Arthropoda</taxon>
        <taxon>Hexapoda</taxon>
        <taxon>Insecta</taxon>
        <taxon>Pterygota</taxon>
        <taxon>Neoptera</taxon>
        <taxon>Paraneoptera</taxon>
        <taxon>Hemiptera</taxon>
        <taxon>Sternorrhyncha</taxon>
        <taxon>Aphidomorpha</taxon>
        <taxon>Aphidoidea</taxon>
        <taxon>Aphididae</taxon>
        <taxon>Sipha</taxon>
    </lineage>
</organism>
<dbReference type="AlphaFoldDB" id="A0A2S2QXZ4"/>
<feature type="region of interest" description="Disordered" evidence="1">
    <location>
        <begin position="79"/>
        <end position="100"/>
    </location>
</feature>